<name>A0A699GYZ5_TANCI</name>
<organism evidence="1">
    <name type="scientific">Tanacetum cinerariifolium</name>
    <name type="common">Dalmatian daisy</name>
    <name type="synonym">Chrysanthemum cinerariifolium</name>
    <dbReference type="NCBI Taxonomy" id="118510"/>
    <lineage>
        <taxon>Eukaryota</taxon>
        <taxon>Viridiplantae</taxon>
        <taxon>Streptophyta</taxon>
        <taxon>Embryophyta</taxon>
        <taxon>Tracheophyta</taxon>
        <taxon>Spermatophyta</taxon>
        <taxon>Magnoliopsida</taxon>
        <taxon>eudicotyledons</taxon>
        <taxon>Gunneridae</taxon>
        <taxon>Pentapetalae</taxon>
        <taxon>asterids</taxon>
        <taxon>campanulids</taxon>
        <taxon>Asterales</taxon>
        <taxon>Asteraceae</taxon>
        <taxon>Asteroideae</taxon>
        <taxon>Anthemideae</taxon>
        <taxon>Anthemidinae</taxon>
        <taxon>Tanacetum</taxon>
    </lineage>
</organism>
<protein>
    <submittedName>
        <fullName evidence="1">Uncharacterized protein</fullName>
    </submittedName>
</protein>
<reference evidence="1" key="1">
    <citation type="journal article" date="2019" name="Sci. Rep.">
        <title>Draft genome of Tanacetum cinerariifolium, the natural source of mosquito coil.</title>
        <authorList>
            <person name="Yamashiro T."/>
            <person name="Shiraishi A."/>
            <person name="Satake H."/>
            <person name="Nakayama K."/>
        </authorList>
    </citation>
    <scope>NUCLEOTIDE SEQUENCE</scope>
</reference>
<proteinExistence type="predicted"/>
<sequence length="191" mass="21762">MEEGLFYTSVKHGLPPEKRLIFKRAVSKTRTYRASDHTIRTYFEEGSFDGMEDFASFTRRASKSSFKISSMTSILKHVSSFNVKKGSSQDEENFAIFFHFENNKIGRKGLRVSRDSFAYEEYGIRLMLALISAKELQEKVLKLHGIRKLLGSLSFGGTLFWIIAELSSLKKAAEICLILCLLLMSSLRNLP</sequence>
<gene>
    <name evidence="1" type="ORF">Tci_248521</name>
</gene>
<dbReference type="EMBL" id="BKCJ010072910">
    <property type="protein sequence ID" value="GEW76545.1"/>
    <property type="molecule type" value="Genomic_DNA"/>
</dbReference>
<evidence type="ECO:0000313" key="1">
    <source>
        <dbReference type="EMBL" id="GEW76545.1"/>
    </source>
</evidence>
<comment type="caution">
    <text evidence="1">The sequence shown here is derived from an EMBL/GenBank/DDBJ whole genome shotgun (WGS) entry which is preliminary data.</text>
</comment>
<dbReference type="AlphaFoldDB" id="A0A699GYZ5"/>
<accession>A0A699GYZ5</accession>